<dbReference type="Proteomes" id="UP001497535">
    <property type="component" value="Unassembled WGS sequence"/>
</dbReference>
<reference evidence="1" key="1">
    <citation type="submission" date="2023-11" db="EMBL/GenBank/DDBJ databases">
        <authorList>
            <person name="Poullet M."/>
        </authorList>
    </citation>
    <scope>NUCLEOTIDE SEQUENCE</scope>
    <source>
        <strain evidence="1">E1834</strain>
    </source>
</reference>
<protein>
    <submittedName>
        <fullName evidence="1">Uncharacterized protein</fullName>
    </submittedName>
</protein>
<dbReference type="EMBL" id="CAVMJV010000002">
    <property type="protein sequence ID" value="CAK5012611.1"/>
    <property type="molecule type" value="Genomic_DNA"/>
</dbReference>
<sequence>MLRSVAKSKGARNPVIGTYRITLYQCQALDRDKERAKLNEHLLQLAEKSNLLSGKIDERSKACIII</sequence>
<keyword evidence="2" id="KW-1185">Reference proteome</keyword>
<gene>
    <name evidence="1" type="ORF">MENTE1834_LOCUS2173</name>
</gene>
<accession>A0ACB0XQ85</accession>
<evidence type="ECO:0000313" key="2">
    <source>
        <dbReference type="Proteomes" id="UP001497535"/>
    </source>
</evidence>
<comment type="caution">
    <text evidence="1">The sequence shown here is derived from an EMBL/GenBank/DDBJ whole genome shotgun (WGS) entry which is preliminary data.</text>
</comment>
<proteinExistence type="predicted"/>
<evidence type="ECO:0000313" key="1">
    <source>
        <dbReference type="EMBL" id="CAK5012611.1"/>
    </source>
</evidence>
<organism evidence="1 2">
    <name type="scientific">Meloidogyne enterolobii</name>
    <name type="common">Root-knot nematode worm</name>
    <name type="synonym">Meloidogyne mayaguensis</name>
    <dbReference type="NCBI Taxonomy" id="390850"/>
    <lineage>
        <taxon>Eukaryota</taxon>
        <taxon>Metazoa</taxon>
        <taxon>Ecdysozoa</taxon>
        <taxon>Nematoda</taxon>
        <taxon>Chromadorea</taxon>
        <taxon>Rhabditida</taxon>
        <taxon>Tylenchina</taxon>
        <taxon>Tylenchomorpha</taxon>
        <taxon>Tylenchoidea</taxon>
        <taxon>Meloidogynidae</taxon>
        <taxon>Meloidogyninae</taxon>
        <taxon>Meloidogyne</taxon>
    </lineage>
</organism>
<name>A0ACB0XQ85_MELEN</name>